<accession>A0A1S7S5L9</accession>
<dbReference type="EMBL" id="FBWC01000031">
    <property type="protein sequence ID" value="CUX62830.1"/>
    <property type="molecule type" value="Genomic_DNA"/>
</dbReference>
<sequence>MSRLRYHHICLQPLQTVFDYFAIVGTPIVFHFPASEL</sequence>
<dbReference type="Proteomes" id="UP000191897">
    <property type="component" value="Unassembled WGS sequence"/>
</dbReference>
<organism evidence="1">
    <name type="scientific">Agrobacterium tumefaciens str. Kerr 14</name>
    <dbReference type="NCBI Taxonomy" id="1183424"/>
    <lineage>
        <taxon>Bacteria</taxon>
        <taxon>Pseudomonadati</taxon>
        <taxon>Pseudomonadota</taxon>
        <taxon>Alphaproteobacteria</taxon>
        <taxon>Hyphomicrobiales</taxon>
        <taxon>Rhizobiaceae</taxon>
        <taxon>Rhizobium/Agrobacterium group</taxon>
        <taxon>Agrobacterium</taxon>
        <taxon>Agrobacterium tumefaciens complex</taxon>
    </lineage>
</organism>
<evidence type="ECO:0000313" key="1">
    <source>
        <dbReference type="EMBL" id="CUX62830.1"/>
    </source>
</evidence>
<protein>
    <submittedName>
        <fullName evidence="1">Uncharacterized protein</fullName>
    </submittedName>
</protein>
<proteinExistence type="predicted"/>
<gene>
    <name evidence="1" type="ORF">AGR4C_Lc90012</name>
</gene>
<name>A0A1S7S5L9_AGRTU</name>
<reference evidence="1" key="1">
    <citation type="submission" date="2016-01" db="EMBL/GenBank/DDBJ databases">
        <authorList>
            <person name="Oliw E.H."/>
        </authorList>
    </citation>
    <scope>NUCLEOTIDE SEQUENCE [LARGE SCALE GENOMIC DNA]</scope>
    <source>
        <strain evidence="1">Kerr 14</strain>
    </source>
</reference>
<dbReference type="AlphaFoldDB" id="A0A1S7S5L9"/>